<proteinExistence type="predicted"/>
<evidence type="ECO:0000313" key="3">
    <source>
        <dbReference type="Proteomes" id="UP001595420"/>
    </source>
</evidence>
<accession>A0ABV7C5X1</accession>
<keyword evidence="3" id="KW-1185">Reference proteome</keyword>
<feature type="non-terminal residue" evidence="2">
    <location>
        <position position="1"/>
    </location>
</feature>
<evidence type="ECO:0000259" key="1">
    <source>
        <dbReference type="Pfam" id="PF02371"/>
    </source>
</evidence>
<comment type="caution">
    <text evidence="2">The sequence shown here is derived from an EMBL/GenBank/DDBJ whole genome shotgun (WGS) entry which is preliminary data.</text>
</comment>
<name>A0ABV7C5X1_9PROT</name>
<reference evidence="3" key="1">
    <citation type="journal article" date="2019" name="Int. J. Syst. Evol. Microbiol.">
        <title>The Global Catalogue of Microorganisms (GCM) 10K type strain sequencing project: providing services to taxonomists for standard genome sequencing and annotation.</title>
        <authorList>
            <consortium name="The Broad Institute Genomics Platform"/>
            <consortium name="The Broad Institute Genome Sequencing Center for Infectious Disease"/>
            <person name="Wu L."/>
            <person name="Ma J."/>
        </authorList>
    </citation>
    <scope>NUCLEOTIDE SEQUENCE [LARGE SCALE GENOMIC DNA]</scope>
    <source>
        <strain evidence="3">CGMCC 1.16855</strain>
    </source>
</reference>
<dbReference type="InterPro" id="IPR047650">
    <property type="entry name" value="Transpos_IS110"/>
</dbReference>
<dbReference type="PANTHER" id="PTHR33055:SF3">
    <property type="entry name" value="PUTATIVE TRANSPOSASE FOR IS117-RELATED"/>
    <property type="match status" value="1"/>
</dbReference>
<gene>
    <name evidence="2" type="ORF">ACFOD3_29940</name>
</gene>
<dbReference type="InterPro" id="IPR003346">
    <property type="entry name" value="Transposase_20"/>
</dbReference>
<dbReference type="RefSeq" id="WP_216840574.1">
    <property type="nucleotide sequence ID" value="NZ_JAFNJS010000047.1"/>
</dbReference>
<dbReference type="Proteomes" id="UP001595420">
    <property type="component" value="Unassembled WGS sequence"/>
</dbReference>
<dbReference type="EMBL" id="JBHRSB010000047">
    <property type="protein sequence ID" value="MFC3004141.1"/>
    <property type="molecule type" value="Genomic_DNA"/>
</dbReference>
<dbReference type="PANTHER" id="PTHR33055">
    <property type="entry name" value="TRANSPOSASE FOR INSERTION SEQUENCE ELEMENT IS1111A"/>
    <property type="match status" value="1"/>
</dbReference>
<feature type="domain" description="Transposase IS116/IS110/IS902 C-terminal" evidence="1">
    <location>
        <begin position="48"/>
        <end position="120"/>
    </location>
</feature>
<organism evidence="2 3">
    <name type="scientific">Falsiroseomonas tokyonensis</name>
    <dbReference type="NCBI Taxonomy" id="430521"/>
    <lineage>
        <taxon>Bacteria</taxon>
        <taxon>Pseudomonadati</taxon>
        <taxon>Pseudomonadota</taxon>
        <taxon>Alphaproteobacteria</taxon>
        <taxon>Acetobacterales</taxon>
        <taxon>Roseomonadaceae</taxon>
        <taxon>Falsiroseomonas</taxon>
    </lineage>
</organism>
<dbReference type="Pfam" id="PF02371">
    <property type="entry name" value="Transposase_20"/>
    <property type="match status" value="1"/>
</dbReference>
<sequence length="191" mass="20857">CPSSHARASDRVKTLSRCPSNRQQATRLTRQIEAQVAEWSLAPLVIALQAMRGVALIVAVTLVAELGDLSRFASPAQLMAYVGLVPSERSSGPKTRRGGITKTGNGEVRKTLVEAAWTYRRPARISELKQRSVDAAPKAAREIAWKAQVRLCARYRRLAAGKPVQVVVTAIAREMLGFIWAIGREVHPIPA</sequence>
<protein>
    <submittedName>
        <fullName evidence="2">Transposase</fullName>
    </submittedName>
</protein>
<evidence type="ECO:0000313" key="2">
    <source>
        <dbReference type="EMBL" id="MFC3004141.1"/>
    </source>
</evidence>